<evidence type="ECO:0000256" key="3">
    <source>
        <dbReference type="ARBA" id="ARBA00022729"/>
    </source>
</evidence>
<evidence type="ECO:0000259" key="5">
    <source>
        <dbReference type="Pfam" id="PF17802"/>
    </source>
</evidence>
<dbReference type="Proteomes" id="UP000287470">
    <property type="component" value="Unassembled WGS sequence"/>
</dbReference>
<dbReference type="PANTHER" id="PTHR36108:SF13">
    <property type="entry name" value="COLOSSIN-B-RELATED"/>
    <property type="match status" value="1"/>
</dbReference>
<evidence type="ECO:0000313" key="6">
    <source>
        <dbReference type="EMBL" id="RSX55334.1"/>
    </source>
</evidence>
<evidence type="ECO:0000313" key="7">
    <source>
        <dbReference type="Proteomes" id="UP000287470"/>
    </source>
</evidence>
<dbReference type="SUPFAM" id="SSF49478">
    <property type="entry name" value="Cna protein B-type domain"/>
    <property type="match status" value="1"/>
</dbReference>
<keyword evidence="3" id="KW-0732">Signal</keyword>
<evidence type="ECO:0000256" key="2">
    <source>
        <dbReference type="ARBA" id="ARBA00022525"/>
    </source>
</evidence>
<comment type="similarity">
    <text evidence="1">Belongs to the serine-aspartate repeat-containing protein (SDr) family.</text>
</comment>
<dbReference type="PANTHER" id="PTHR36108">
    <property type="entry name" value="COLOSSIN-B-RELATED"/>
    <property type="match status" value="1"/>
</dbReference>
<dbReference type="EMBL" id="QXGK01000013">
    <property type="protein sequence ID" value="RSX55334.1"/>
    <property type="molecule type" value="Genomic_DNA"/>
</dbReference>
<sequence length="985" mass="105671">MPQITPGSGRGHGVSIRRTGKARSWTNRLVALITALMMAISLFAAPSTALADDLGVTLPATWDQDMAQYFPDETLRTLVTQEIANEFQGQNFSAKSTQDVLAMMKGDYGDGTWYLNLAYKRSGLKPVQVLNGIQYLNGLSRIFAENIGLQVLAMPDVDSSAKIPDLNLGRNALHIFPQDMYTEYNFPQTKTMNIQVSEANYHHAQVTYVRDGSGQDKVIDINAKIFRLINSDTGDLSQITSEQVLDDMQFSTGTADQSFTTAEGATVSDPDAVGWDISGFSQQAVEGLIVKNAQFDHVVRHKAGNNSNCVTLSYYYALGVDFLSTVGQEVSTVTLADFSFTKKADATGQPLKGAEYVIRTADGRYVKGKGDTAEVDANGTLATVDSADSEEVLKLTTNENGQFTAHDLPATEKGVTYTVVEVKAPDGYSIDKETKETPVVVKCHANAATPVTDGGEGAEASITNSNVIATADQWDSNTLSWQTLSDGSTDYMNSGNAMTLTTKDGSPVTQTKSAKNFNGGDQFIRNGGNNIALTMQIGTDYEVRNASTDLLTGGKVTATYKADGVNAATTNLTQAQSVINDIIQNSRMKKNNDYYNVNTTMVVHDKNSLDLNSGTQDDPAEPVTMRFSAKKILKDLSNNEVAFGDRTFEVSITPANEAAEDLAAQNEGFGSITLDKDHPTNVSSVLSISNEMYKKWRNGGTGEDANVSTFSFLASEVNPCETNGSEDERCYGDIKYDDTQYRIDIAVSETQDPNEQGVTHGLTANITISNADTGEVLTTTTTNSASDRTLTVGAGKLTYHNTVNPTVKFTKTDADGKALAGAEFTLYRCTTGRCSATAIDPDKLADGWTLDKNRTQTSDENGIVTFAGLADGEYRLVETKAPAGYLKPDGQWSIVVENGEVGEPTAVRGKNGGNPPAFQIVKDKDDTDATDDKPAWSVANYTPSDVPHTGATGLIGVAAAGTLLITAGAGVIAIDAKRRSRRTRS</sequence>
<dbReference type="InterPro" id="IPR041033">
    <property type="entry name" value="SpaA_PFL_dom_1"/>
</dbReference>
<dbReference type="Pfam" id="PF17802">
    <property type="entry name" value="SpaA"/>
    <property type="match status" value="2"/>
</dbReference>
<dbReference type="RefSeq" id="WP_125968614.1">
    <property type="nucleotide sequence ID" value="NZ_QXGK01000013.1"/>
</dbReference>
<reference evidence="6 7" key="1">
    <citation type="submission" date="2018-09" db="EMBL/GenBank/DDBJ databases">
        <title>Characterization of the phylogenetic diversity of five novel species belonging to the genus Bifidobacterium.</title>
        <authorList>
            <person name="Lugli G.A."/>
            <person name="Duranti S."/>
            <person name="Milani C."/>
        </authorList>
    </citation>
    <scope>NUCLEOTIDE SEQUENCE [LARGE SCALE GENOMIC DNA]</scope>
    <source>
        <strain evidence="6 7">2033B</strain>
    </source>
</reference>
<name>A0A430FR87_9BIFI</name>
<organism evidence="6 7">
    <name type="scientific">Bifidobacterium samirii</name>
    <dbReference type="NCBI Taxonomy" id="2306974"/>
    <lineage>
        <taxon>Bacteria</taxon>
        <taxon>Bacillati</taxon>
        <taxon>Actinomycetota</taxon>
        <taxon>Actinomycetes</taxon>
        <taxon>Bifidobacteriales</taxon>
        <taxon>Bifidobacteriaceae</taxon>
        <taxon>Bifidobacterium</taxon>
    </lineage>
</organism>
<accession>A0A430FR87</accession>
<keyword evidence="4" id="KW-1133">Transmembrane helix</keyword>
<dbReference type="GO" id="GO:0005975">
    <property type="term" value="P:carbohydrate metabolic process"/>
    <property type="evidence" value="ECO:0007669"/>
    <property type="project" value="UniProtKB-ARBA"/>
</dbReference>
<feature type="domain" description="SpaA-like prealbumin fold" evidence="5">
    <location>
        <begin position="338"/>
        <end position="436"/>
    </location>
</feature>
<keyword evidence="7" id="KW-1185">Reference proteome</keyword>
<dbReference type="InterPro" id="IPR013783">
    <property type="entry name" value="Ig-like_fold"/>
</dbReference>
<keyword evidence="2" id="KW-0964">Secreted</keyword>
<proteinExistence type="inferred from homology"/>
<dbReference type="OrthoDB" id="3263741at2"/>
<feature type="transmembrane region" description="Helical" evidence="4">
    <location>
        <begin position="953"/>
        <end position="974"/>
    </location>
</feature>
<dbReference type="Gene3D" id="2.60.40.10">
    <property type="entry name" value="Immunoglobulins"/>
    <property type="match status" value="2"/>
</dbReference>
<keyword evidence="4" id="KW-0812">Transmembrane</keyword>
<dbReference type="AlphaFoldDB" id="A0A430FR87"/>
<protein>
    <recommendedName>
        <fullName evidence="5">SpaA-like prealbumin fold domain-containing protein</fullName>
    </recommendedName>
</protein>
<feature type="domain" description="SpaA-like prealbumin fold" evidence="5">
    <location>
        <begin position="806"/>
        <end position="899"/>
    </location>
</feature>
<gene>
    <name evidence="6" type="ORF">D2E24_1349</name>
</gene>
<evidence type="ECO:0000256" key="4">
    <source>
        <dbReference type="SAM" id="Phobius"/>
    </source>
</evidence>
<evidence type="ECO:0000256" key="1">
    <source>
        <dbReference type="ARBA" id="ARBA00007257"/>
    </source>
</evidence>
<comment type="caution">
    <text evidence="6">The sequence shown here is derived from an EMBL/GenBank/DDBJ whole genome shotgun (WGS) entry which is preliminary data.</text>
</comment>
<keyword evidence="4" id="KW-0472">Membrane</keyword>